<evidence type="ECO:0000256" key="7">
    <source>
        <dbReference type="ARBA" id="ARBA00023002"/>
    </source>
</evidence>
<keyword evidence="7" id="KW-0560">Oxidoreductase</keyword>
<dbReference type="GO" id="GO:0004497">
    <property type="term" value="F:monooxygenase activity"/>
    <property type="evidence" value="ECO:0007669"/>
    <property type="project" value="UniProtKB-KW"/>
</dbReference>
<sequence length="599" mass="69476">MDQTWFYLISIAASILSLLLLKLLQQKPSSPKITPPSPPPLPIIGHLHLIKQPLHRTLEKLSQQYGPILTLRFGSRPVLILSSPSAIEELFSKNDLIFANRPRRLAGKHIHYNYTTIGSSSYGEHWRNLRRLTTLEIFSTTKLNLFLGIRQEEVRSLLRNLFRISRKTFVKIKMKSRISTMLYNTIMRILSGKRYYGIDEEDSEEAREFREIIRNVSELSAALHLGDFVPCLRWVDFGKLEKRMLTTKKKMDAIFQGLIDENRSEDTEVSHSNGRKAKSMIDSMLGLQNSDPQYYSDEIIKGTIMCFEWERISEELVDMSEGQGVSISKVKPLEAMCRARERMINVLSELPRRLAGKHIHYNYTTIGSTSYGEHWRNLRRLTTLEIFSTTKLNLFLGIRQEEVRSLLRNLFRISRKTFVKIKMKSRISTMLYNTIMRILSGKRYYGIDEEDSEEAREFREIIRNVSELSAALHLGDFVPCLRWVDFGKLEKRMLTTKKKMDAIFQGLIDENRSEDTEVSHSNGRKAKSMINSMLGLQNSDPQYYSDEIIKGTIMCFEWERISEELVDMSEGQGVSISKVKPLEAMCRARERMINVLSEL</sequence>
<protein>
    <recommendedName>
        <fullName evidence="14">Cytochrome P450</fullName>
    </recommendedName>
</protein>
<dbReference type="GO" id="GO:0016020">
    <property type="term" value="C:membrane"/>
    <property type="evidence" value="ECO:0007669"/>
    <property type="project" value="UniProtKB-SubCell"/>
</dbReference>
<evidence type="ECO:0000256" key="11">
    <source>
        <dbReference type="SAM" id="Phobius"/>
    </source>
</evidence>
<dbReference type="Gene3D" id="1.10.630.10">
    <property type="entry name" value="Cytochrome P450"/>
    <property type="match status" value="2"/>
</dbReference>
<evidence type="ECO:0000313" key="13">
    <source>
        <dbReference type="Proteomes" id="UP000626092"/>
    </source>
</evidence>
<dbReference type="InterPro" id="IPR050651">
    <property type="entry name" value="Plant_Cytochrome_P450_Monoox"/>
</dbReference>
<dbReference type="PANTHER" id="PTHR47947">
    <property type="entry name" value="CYTOCHROME P450 82C3-RELATED"/>
    <property type="match status" value="1"/>
</dbReference>
<evidence type="ECO:0000313" key="12">
    <source>
        <dbReference type="EMBL" id="KAF7112778.1"/>
    </source>
</evidence>
<dbReference type="InterPro" id="IPR001128">
    <property type="entry name" value="Cyt_P450"/>
</dbReference>
<evidence type="ECO:0000256" key="9">
    <source>
        <dbReference type="ARBA" id="ARBA00023033"/>
    </source>
</evidence>
<keyword evidence="3" id="KW-0349">Heme</keyword>
<reference evidence="12" key="1">
    <citation type="submission" date="2019-11" db="EMBL/GenBank/DDBJ databases">
        <authorList>
            <person name="Liu Y."/>
            <person name="Hou J."/>
            <person name="Li T.-Q."/>
            <person name="Guan C.-H."/>
            <person name="Wu X."/>
            <person name="Wu H.-Z."/>
            <person name="Ling F."/>
            <person name="Zhang R."/>
            <person name="Shi X.-G."/>
            <person name="Ren J.-P."/>
            <person name="Chen E.-F."/>
            <person name="Sun J.-M."/>
        </authorList>
    </citation>
    <scope>NUCLEOTIDE SEQUENCE</scope>
    <source>
        <strain evidence="12">Adult_tree_wgs_1</strain>
        <tissue evidence="12">Leaves</tissue>
    </source>
</reference>
<keyword evidence="6 11" id="KW-1133">Transmembrane helix</keyword>
<evidence type="ECO:0000256" key="3">
    <source>
        <dbReference type="ARBA" id="ARBA00022617"/>
    </source>
</evidence>
<comment type="subcellular location">
    <subcellularLocation>
        <location evidence="1">Membrane</location>
        <topology evidence="1">Single-pass membrane protein</topology>
    </subcellularLocation>
</comment>
<evidence type="ECO:0000256" key="1">
    <source>
        <dbReference type="ARBA" id="ARBA00004167"/>
    </source>
</evidence>
<accession>A0A834FVV6</accession>
<evidence type="ECO:0000256" key="8">
    <source>
        <dbReference type="ARBA" id="ARBA00023004"/>
    </source>
</evidence>
<dbReference type="InterPro" id="IPR002401">
    <property type="entry name" value="Cyt_P450_E_grp-I"/>
</dbReference>
<feature type="transmembrane region" description="Helical" evidence="11">
    <location>
        <begin position="6"/>
        <end position="24"/>
    </location>
</feature>
<dbReference type="Proteomes" id="UP000626092">
    <property type="component" value="Unassembled WGS sequence"/>
</dbReference>
<comment type="caution">
    <text evidence="12">The sequence shown here is derived from an EMBL/GenBank/DDBJ whole genome shotgun (WGS) entry which is preliminary data.</text>
</comment>
<evidence type="ECO:0000256" key="6">
    <source>
        <dbReference type="ARBA" id="ARBA00022989"/>
    </source>
</evidence>
<organism evidence="12 13">
    <name type="scientific">Rhododendron simsii</name>
    <name type="common">Sims's rhododendron</name>
    <dbReference type="NCBI Taxonomy" id="118357"/>
    <lineage>
        <taxon>Eukaryota</taxon>
        <taxon>Viridiplantae</taxon>
        <taxon>Streptophyta</taxon>
        <taxon>Embryophyta</taxon>
        <taxon>Tracheophyta</taxon>
        <taxon>Spermatophyta</taxon>
        <taxon>Magnoliopsida</taxon>
        <taxon>eudicotyledons</taxon>
        <taxon>Gunneridae</taxon>
        <taxon>Pentapetalae</taxon>
        <taxon>asterids</taxon>
        <taxon>Ericales</taxon>
        <taxon>Ericaceae</taxon>
        <taxon>Ericoideae</taxon>
        <taxon>Rhodoreae</taxon>
        <taxon>Rhododendron</taxon>
    </lineage>
</organism>
<name>A0A834FVV6_RHOSS</name>
<dbReference type="InterPro" id="IPR036396">
    <property type="entry name" value="Cyt_P450_sf"/>
</dbReference>
<evidence type="ECO:0000256" key="10">
    <source>
        <dbReference type="ARBA" id="ARBA00023136"/>
    </source>
</evidence>
<dbReference type="Pfam" id="PF00067">
    <property type="entry name" value="p450"/>
    <property type="match status" value="2"/>
</dbReference>
<dbReference type="GO" id="GO:0020037">
    <property type="term" value="F:heme binding"/>
    <property type="evidence" value="ECO:0007669"/>
    <property type="project" value="InterPro"/>
</dbReference>
<dbReference type="GO" id="GO:0016705">
    <property type="term" value="F:oxidoreductase activity, acting on paired donors, with incorporation or reduction of molecular oxygen"/>
    <property type="evidence" value="ECO:0007669"/>
    <property type="project" value="InterPro"/>
</dbReference>
<keyword evidence="9" id="KW-0503">Monooxygenase</keyword>
<keyword evidence="10 11" id="KW-0472">Membrane</keyword>
<dbReference type="AlphaFoldDB" id="A0A834FVV6"/>
<dbReference type="OrthoDB" id="1055148at2759"/>
<keyword evidence="4 11" id="KW-0812">Transmembrane</keyword>
<comment type="similarity">
    <text evidence="2">Belongs to the cytochrome P450 family.</text>
</comment>
<keyword evidence="8" id="KW-0408">Iron</keyword>
<evidence type="ECO:0000256" key="5">
    <source>
        <dbReference type="ARBA" id="ARBA00022723"/>
    </source>
</evidence>
<gene>
    <name evidence="12" type="ORF">RHSIM_RhsimUnG0193700</name>
</gene>
<dbReference type="SUPFAM" id="SSF48264">
    <property type="entry name" value="Cytochrome P450"/>
    <property type="match status" value="2"/>
</dbReference>
<dbReference type="PRINTS" id="PR00463">
    <property type="entry name" value="EP450I"/>
</dbReference>
<evidence type="ECO:0008006" key="14">
    <source>
        <dbReference type="Google" id="ProtNLM"/>
    </source>
</evidence>
<dbReference type="EMBL" id="WJXA01000430">
    <property type="protein sequence ID" value="KAF7112778.1"/>
    <property type="molecule type" value="Genomic_DNA"/>
</dbReference>
<dbReference type="GO" id="GO:0005506">
    <property type="term" value="F:iron ion binding"/>
    <property type="evidence" value="ECO:0007669"/>
    <property type="project" value="InterPro"/>
</dbReference>
<keyword evidence="13" id="KW-1185">Reference proteome</keyword>
<keyword evidence="5" id="KW-0479">Metal-binding</keyword>
<dbReference type="PANTHER" id="PTHR47947:SF62">
    <property type="entry name" value="CYTOCHROME P450, FAMILY 81, SUBFAMILY D, POLYPEPTIDE 5"/>
    <property type="match status" value="1"/>
</dbReference>
<proteinExistence type="inferred from homology"/>
<evidence type="ECO:0000256" key="4">
    <source>
        <dbReference type="ARBA" id="ARBA00022692"/>
    </source>
</evidence>
<evidence type="ECO:0000256" key="2">
    <source>
        <dbReference type="ARBA" id="ARBA00010617"/>
    </source>
</evidence>